<dbReference type="CDD" id="cd17321">
    <property type="entry name" value="MFS_MMR_MDR_like"/>
    <property type="match status" value="1"/>
</dbReference>
<comment type="caution">
    <text evidence="10">The sequence shown here is derived from an EMBL/GenBank/DDBJ whole genome shotgun (WGS) entry which is preliminary data.</text>
</comment>
<evidence type="ECO:0000256" key="1">
    <source>
        <dbReference type="ARBA" id="ARBA00004651"/>
    </source>
</evidence>
<dbReference type="Pfam" id="PF07690">
    <property type="entry name" value="MFS_1"/>
    <property type="match status" value="1"/>
</dbReference>
<keyword evidence="5 8" id="KW-1133">Transmembrane helix</keyword>
<evidence type="ECO:0000256" key="7">
    <source>
        <dbReference type="ARBA" id="ARBA00040594"/>
    </source>
</evidence>
<organism evidence="10 11">
    <name type="scientific">Staphylococcus canis</name>
    <dbReference type="NCBI Taxonomy" id="2724942"/>
    <lineage>
        <taxon>Bacteria</taxon>
        <taxon>Bacillati</taxon>
        <taxon>Bacillota</taxon>
        <taxon>Bacilli</taxon>
        <taxon>Bacillales</taxon>
        <taxon>Staphylococcaceae</taxon>
        <taxon>Staphylococcus</taxon>
    </lineage>
</organism>
<gene>
    <name evidence="10" type="ORF">HHH54_04370</name>
</gene>
<dbReference type="PROSITE" id="PS50850">
    <property type="entry name" value="MFS"/>
    <property type="match status" value="1"/>
</dbReference>
<feature type="transmembrane region" description="Helical" evidence="8">
    <location>
        <begin position="48"/>
        <end position="70"/>
    </location>
</feature>
<feature type="transmembrane region" description="Helical" evidence="8">
    <location>
        <begin position="433"/>
        <end position="453"/>
    </location>
</feature>
<sequence>MQETQNYHGDNKLLLGIVLGVITFWLFAQSLLNVVPPLQKSFNTDISTISIAISITALFSGMFVVGAGGLADTMGRVKLTNIGLVLSIIGSFLIIISNWPILLIIGRIIQGLSAACIMPSTLAIVKAYYKDEARQRALSFWSIGSWGGSGICSFFGGAVATTLGWRWIFIFSIIVAILSLLLIKGTPESKSENVSPSKFDVKGLIILVVMLLSLNVLITKGSAIGYTSIYFYGLLLLFIATLVLFLKVEKHESHPLIDFKLFKNRPYTGAVISNFLLNSVAGTLIVANTYVQQGLGYTSLQAGMLSITYLIMVLLMIRVGEKFLQKMGAKKPMLLGTLIVVIGVALISLTFLPETFYVISCIIGYLCFGLGLGLYATPSTDTAVANAPEDKVGVASGIYKMASSLGGAFGIAISGTVYGLAVAATNVHQGAMYALWINIFVGLFAFTAILIAIPKTNPRARNH</sequence>
<feature type="transmembrane region" description="Helical" evidence="8">
    <location>
        <begin position="332"/>
        <end position="351"/>
    </location>
</feature>
<evidence type="ECO:0000313" key="10">
    <source>
        <dbReference type="EMBL" id="MBI5974835.1"/>
    </source>
</evidence>
<feature type="transmembrane region" description="Helical" evidence="8">
    <location>
        <begin position="108"/>
        <end position="128"/>
    </location>
</feature>
<feature type="transmembrane region" description="Helical" evidence="8">
    <location>
        <begin position="229"/>
        <end position="246"/>
    </location>
</feature>
<dbReference type="InterPro" id="IPR036259">
    <property type="entry name" value="MFS_trans_sf"/>
</dbReference>
<dbReference type="Gene3D" id="1.20.1720.10">
    <property type="entry name" value="Multidrug resistance protein D"/>
    <property type="match status" value="1"/>
</dbReference>
<feature type="domain" description="Major facilitator superfamily (MFS) profile" evidence="9">
    <location>
        <begin position="13"/>
        <end position="457"/>
    </location>
</feature>
<evidence type="ECO:0000256" key="8">
    <source>
        <dbReference type="SAM" id="Phobius"/>
    </source>
</evidence>
<evidence type="ECO:0000259" key="9">
    <source>
        <dbReference type="PROSITE" id="PS50850"/>
    </source>
</evidence>
<evidence type="ECO:0000256" key="2">
    <source>
        <dbReference type="ARBA" id="ARBA00007520"/>
    </source>
</evidence>
<protein>
    <recommendedName>
        <fullName evidence="7">Quinolone resistance protein NorB</fullName>
    </recommendedName>
</protein>
<feature type="transmembrane region" description="Helical" evidence="8">
    <location>
        <begin position="299"/>
        <end position="320"/>
    </location>
</feature>
<reference evidence="10 11" key="1">
    <citation type="submission" date="2020-04" db="EMBL/GenBank/DDBJ databases">
        <title>Staphylococcus species from domestic dog.</title>
        <authorList>
            <person name="Paterson G.K."/>
        </authorList>
    </citation>
    <scope>NUCLEOTIDE SEQUENCE [LARGE SCALE GENOMIC DNA]</scope>
    <source>
        <strain evidence="10 11">H16/1A</strain>
    </source>
</reference>
<feature type="transmembrane region" description="Helical" evidence="8">
    <location>
        <begin position="204"/>
        <end position="223"/>
    </location>
</feature>
<feature type="transmembrane region" description="Helical" evidence="8">
    <location>
        <begin position="267"/>
        <end position="287"/>
    </location>
</feature>
<dbReference type="Gene3D" id="1.20.1250.20">
    <property type="entry name" value="MFS general substrate transporter like domains"/>
    <property type="match status" value="1"/>
</dbReference>
<evidence type="ECO:0000256" key="5">
    <source>
        <dbReference type="ARBA" id="ARBA00022989"/>
    </source>
</evidence>
<keyword evidence="11" id="KW-1185">Reference proteome</keyword>
<feature type="transmembrane region" description="Helical" evidence="8">
    <location>
        <begin position="12"/>
        <end position="28"/>
    </location>
</feature>
<feature type="transmembrane region" description="Helical" evidence="8">
    <location>
        <begin position="398"/>
        <end position="421"/>
    </location>
</feature>
<dbReference type="SUPFAM" id="SSF103473">
    <property type="entry name" value="MFS general substrate transporter"/>
    <property type="match status" value="1"/>
</dbReference>
<evidence type="ECO:0000256" key="4">
    <source>
        <dbReference type="ARBA" id="ARBA00022692"/>
    </source>
</evidence>
<keyword evidence="6 8" id="KW-0472">Membrane</keyword>
<keyword evidence="3" id="KW-0813">Transport</keyword>
<name>A0ABS0T7W7_9STAP</name>
<dbReference type="InterPro" id="IPR020846">
    <property type="entry name" value="MFS_dom"/>
</dbReference>
<comment type="subcellular location">
    <subcellularLocation>
        <location evidence="1">Cell membrane</location>
        <topology evidence="1">Multi-pass membrane protein</topology>
    </subcellularLocation>
</comment>
<dbReference type="Proteomes" id="UP000751852">
    <property type="component" value="Unassembled WGS sequence"/>
</dbReference>
<feature type="transmembrane region" description="Helical" evidence="8">
    <location>
        <begin position="82"/>
        <end position="102"/>
    </location>
</feature>
<accession>A0ABS0T7W7</accession>
<feature type="transmembrane region" description="Helical" evidence="8">
    <location>
        <begin position="165"/>
        <end position="183"/>
    </location>
</feature>
<dbReference type="PANTHER" id="PTHR42718">
    <property type="entry name" value="MAJOR FACILITATOR SUPERFAMILY MULTIDRUG TRANSPORTER MFSC"/>
    <property type="match status" value="1"/>
</dbReference>
<dbReference type="EMBL" id="JABANU010000008">
    <property type="protein sequence ID" value="MBI5974835.1"/>
    <property type="molecule type" value="Genomic_DNA"/>
</dbReference>
<feature type="transmembrane region" description="Helical" evidence="8">
    <location>
        <begin position="357"/>
        <end position="377"/>
    </location>
</feature>
<dbReference type="RefSeq" id="WP_198617620.1">
    <property type="nucleotide sequence ID" value="NZ_JABANU010000008.1"/>
</dbReference>
<evidence type="ECO:0000313" key="11">
    <source>
        <dbReference type="Proteomes" id="UP000751852"/>
    </source>
</evidence>
<evidence type="ECO:0000256" key="6">
    <source>
        <dbReference type="ARBA" id="ARBA00023136"/>
    </source>
</evidence>
<feature type="transmembrane region" description="Helical" evidence="8">
    <location>
        <begin position="140"/>
        <end position="159"/>
    </location>
</feature>
<evidence type="ECO:0000256" key="3">
    <source>
        <dbReference type="ARBA" id="ARBA00022448"/>
    </source>
</evidence>
<dbReference type="PANTHER" id="PTHR42718:SF9">
    <property type="entry name" value="MAJOR FACILITATOR SUPERFAMILY MULTIDRUG TRANSPORTER MFSC"/>
    <property type="match status" value="1"/>
</dbReference>
<keyword evidence="4 8" id="KW-0812">Transmembrane</keyword>
<comment type="similarity">
    <text evidence="2">Belongs to the major facilitator superfamily. TCR/Tet family.</text>
</comment>
<proteinExistence type="inferred from homology"/>
<dbReference type="InterPro" id="IPR011701">
    <property type="entry name" value="MFS"/>
</dbReference>